<dbReference type="InterPro" id="IPR032675">
    <property type="entry name" value="LRR_dom_sf"/>
</dbReference>
<dbReference type="Proteomes" id="UP000664132">
    <property type="component" value="Unassembled WGS sequence"/>
</dbReference>
<dbReference type="EMBL" id="JAFJYH010000305">
    <property type="protein sequence ID" value="KAG4413593.1"/>
    <property type="molecule type" value="Genomic_DNA"/>
</dbReference>
<evidence type="ECO:0000313" key="2">
    <source>
        <dbReference type="Proteomes" id="UP000664132"/>
    </source>
</evidence>
<sequence length="497" mass="55943">MAKQSCALTSMPLDILGIILDNMGLVDIKNTRLACKYLSTIGPRFKSFIAHQTTDLSVESLQSHQELASHPQLGPAVETLVIMAAVFDTSELDRMIKTKRRRIVEVTGPFTSTTEPELTDEEYAQAKSDLAWMHAQQAHQRTQTTDESIDALARVLRLYGTLDTIDLDACVTKGPHVRVSAAQAGEWHPVFVRATEVYHITTSAIAKSELSLKTLLIYRETPRCSVPSYDMTSHIAKLETLPGFASAFSSLENFALSFSTRVQTDFSKIEAAREGLEGAAAAYHNAMGSNAGHYSHEDLEATEEENFPGIARMLRHMPRLDAFDLHMTNTLRGPSTIYQKVLEHIANEVKLPSLTQVFFRGLPASEEWLLKFIDNHQTISDLTIEEMSLTSGDWKRVIKHISQLPNLSRLRLSNLFDERGVFNLLSKERSDDEPMSAHPGDSYPCLRGVKLHTRTFRLADIHRLRKGLQFDDTETGRGLGSPALMRWMRIREFKYRI</sequence>
<protein>
    <recommendedName>
        <fullName evidence="3">F-box domain-containing protein</fullName>
    </recommendedName>
</protein>
<reference evidence="1" key="1">
    <citation type="submission" date="2021-02" db="EMBL/GenBank/DDBJ databases">
        <title>Genome sequence Cadophora malorum strain M34.</title>
        <authorList>
            <person name="Stefanovic E."/>
            <person name="Vu D."/>
            <person name="Scully C."/>
            <person name="Dijksterhuis J."/>
            <person name="Roader J."/>
            <person name="Houbraken J."/>
        </authorList>
    </citation>
    <scope>NUCLEOTIDE SEQUENCE</scope>
    <source>
        <strain evidence="1">M34</strain>
    </source>
</reference>
<name>A0A8H7W607_9HELO</name>
<evidence type="ECO:0008006" key="3">
    <source>
        <dbReference type="Google" id="ProtNLM"/>
    </source>
</evidence>
<keyword evidence="2" id="KW-1185">Reference proteome</keyword>
<dbReference type="SUPFAM" id="SSF52047">
    <property type="entry name" value="RNI-like"/>
    <property type="match status" value="1"/>
</dbReference>
<dbReference type="OrthoDB" id="3886018at2759"/>
<proteinExistence type="predicted"/>
<gene>
    <name evidence="1" type="ORF">IFR04_013259</name>
</gene>
<evidence type="ECO:0000313" key="1">
    <source>
        <dbReference type="EMBL" id="KAG4413593.1"/>
    </source>
</evidence>
<comment type="caution">
    <text evidence="1">The sequence shown here is derived from an EMBL/GenBank/DDBJ whole genome shotgun (WGS) entry which is preliminary data.</text>
</comment>
<dbReference type="AlphaFoldDB" id="A0A8H7W607"/>
<organism evidence="1 2">
    <name type="scientific">Cadophora malorum</name>
    <dbReference type="NCBI Taxonomy" id="108018"/>
    <lineage>
        <taxon>Eukaryota</taxon>
        <taxon>Fungi</taxon>
        <taxon>Dikarya</taxon>
        <taxon>Ascomycota</taxon>
        <taxon>Pezizomycotina</taxon>
        <taxon>Leotiomycetes</taxon>
        <taxon>Helotiales</taxon>
        <taxon>Ploettnerulaceae</taxon>
        <taxon>Cadophora</taxon>
    </lineage>
</organism>
<accession>A0A8H7W607</accession>
<dbReference type="Gene3D" id="3.80.10.10">
    <property type="entry name" value="Ribonuclease Inhibitor"/>
    <property type="match status" value="1"/>
</dbReference>